<reference evidence="6 7" key="1">
    <citation type="submission" date="2016-09" db="EMBL/GenBank/DDBJ databases">
        <title>Alteromonas lipolytica, a new species isolated from sea water.</title>
        <authorList>
            <person name="Wu Y.-H."/>
            <person name="Cheng H."/>
            <person name="Xu X.-W."/>
        </authorList>
    </citation>
    <scope>NUCLEOTIDE SEQUENCE [LARGE SCALE GENOMIC DNA]</scope>
    <source>
        <strain evidence="6 7">JW12</strain>
    </source>
</reference>
<keyword evidence="4" id="KW-0812">Transmembrane</keyword>
<comment type="subcellular location">
    <subcellularLocation>
        <location evidence="1">Membrane</location>
    </subcellularLocation>
</comment>
<dbReference type="PROSITE" id="PS50111">
    <property type="entry name" value="CHEMOTAXIS_TRANSDUC_2"/>
    <property type="match status" value="1"/>
</dbReference>
<dbReference type="RefSeq" id="WP_070178193.1">
    <property type="nucleotide sequence ID" value="NZ_BMJR01000005.1"/>
</dbReference>
<comment type="caution">
    <text evidence="6">The sequence shown here is derived from an EMBL/GenBank/DDBJ whole genome shotgun (WGS) entry which is preliminary data.</text>
</comment>
<dbReference type="STRING" id="1856405.BFC17_05800"/>
<protein>
    <recommendedName>
        <fullName evidence="5">Methyl-accepting transducer domain-containing protein</fullName>
    </recommendedName>
</protein>
<dbReference type="EMBL" id="MJIC01000016">
    <property type="protein sequence ID" value="OFI32665.1"/>
    <property type="molecule type" value="Genomic_DNA"/>
</dbReference>
<keyword evidence="7" id="KW-1185">Reference proteome</keyword>
<dbReference type="SMART" id="SM00283">
    <property type="entry name" value="MA"/>
    <property type="match status" value="1"/>
</dbReference>
<evidence type="ECO:0000259" key="5">
    <source>
        <dbReference type="PROSITE" id="PS50111"/>
    </source>
</evidence>
<accession>A0A1E8F9T8</accession>
<keyword evidence="2 3" id="KW-0807">Transducer</keyword>
<dbReference type="Gene3D" id="1.10.287.950">
    <property type="entry name" value="Methyl-accepting chemotaxis protein"/>
    <property type="match status" value="1"/>
</dbReference>
<evidence type="ECO:0000313" key="6">
    <source>
        <dbReference type="EMBL" id="OFI32665.1"/>
    </source>
</evidence>
<evidence type="ECO:0000256" key="4">
    <source>
        <dbReference type="SAM" id="Phobius"/>
    </source>
</evidence>
<evidence type="ECO:0000313" key="7">
    <source>
        <dbReference type="Proteomes" id="UP000176037"/>
    </source>
</evidence>
<keyword evidence="4" id="KW-1133">Transmembrane helix</keyword>
<gene>
    <name evidence="6" type="ORF">BFC17_05800</name>
</gene>
<organism evidence="6 7">
    <name type="scientific">Alteromonas lipolytica</name>
    <dbReference type="NCBI Taxonomy" id="1856405"/>
    <lineage>
        <taxon>Bacteria</taxon>
        <taxon>Pseudomonadati</taxon>
        <taxon>Pseudomonadota</taxon>
        <taxon>Gammaproteobacteria</taxon>
        <taxon>Alteromonadales</taxon>
        <taxon>Alteromonadaceae</taxon>
        <taxon>Alteromonas/Salinimonas group</taxon>
        <taxon>Alteromonas</taxon>
    </lineage>
</organism>
<dbReference type="InterPro" id="IPR004089">
    <property type="entry name" value="MCPsignal_dom"/>
</dbReference>
<dbReference type="Proteomes" id="UP000176037">
    <property type="component" value="Unassembled WGS sequence"/>
</dbReference>
<dbReference type="Pfam" id="PF00015">
    <property type="entry name" value="MCPsignal"/>
    <property type="match status" value="1"/>
</dbReference>
<dbReference type="GO" id="GO:0007165">
    <property type="term" value="P:signal transduction"/>
    <property type="evidence" value="ECO:0007669"/>
    <property type="project" value="UniProtKB-KW"/>
</dbReference>
<dbReference type="AlphaFoldDB" id="A0A1E8F9T8"/>
<dbReference type="PANTHER" id="PTHR32089">
    <property type="entry name" value="METHYL-ACCEPTING CHEMOTAXIS PROTEIN MCPB"/>
    <property type="match status" value="1"/>
</dbReference>
<sequence>MAEFVSSLKHPLSFKGGWFWSLILVLVAAWVAAYTQQTAVSLTVLSVAVMASIARTARDQQELQCAELSLAAELKSKEPPSQVPDRMRRIHDSLAELLSECEVNIQGIKSTQDDAVETLSTAFASLRSLVEEQNQLTFALLKADADSDEIYAVKLQQFVEETDQTLMSFIDTSEQMSTSTQSLMAQVNNICEAMPTVQKALSDIDAISSQTNLLALNAAIEAARAGDAGRGFAVVADEVRKLSTRSTEFSGVITHQMGMIGDLIIKLEKEARFVAEMDVSNVISKKDNIKAQLLSIAEKAHNDMAITAQLESLNGQFSSTIGDAIRGMQFGDINGQNLSHTGGIISMVKDQLTTHDMAHIEAQIEDYQGQLIAKGQLDHNPVSATSMEAGDVELF</sequence>
<feature type="transmembrane region" description="Helical" evidence="4">
    <location>
        <begin position="12"/>
        <end position="33"/>
    </location>
</feature>
<dbReference type="PANTHER" id="PTHR32089:SF41">
    <property type="entry name" value="METHYL-ACCEPTING CHEMOTAXIS PROTEIN"/>
    <property type="match status" value="1"/>
</dbReference>
<proteinExistence type="predicted"/>
<dbReference type="GO" id="GO:0016020">
    <property type="term" value="C:membrane"/>
    <property type="evidence" value="ECO:0007669"/>
    <property type="project" value="UniProtKB-SubCell"/>
</dbReference>
<feature type="domain" description="Methyl-accepting transducer" evidence="5">
    <location>
        <begin position="90"/>
        <end position="248"/>
    </location>
</feature>
<dbReference type="GO" id="GO:0006935">
    <property type="term" value="P:chemotaxis"/>
    <property type="evidence" value="ECO:0007669"/>
    <property type="project" value="UniProtKB-ARBA"/>
</dbReference>
<keyword evidence="4" id="KW-0472">Membrane</keyword>
<evidence type="ECO:0000256" key="3">
    <source>
        <dbReference type="PROSITE-ProRule" id="PRU00284"/>
    </source>
</evidence>
<evidence type="ECO:0000256" key="2">
    <source>
        <dbReference type="ARBA" id="ARBA00023224"/>
    </source>
</evidence>
<evidence type="ECO:0000256" key="1">
    <source>
        <dbReference type="ARBA" id="ARBA00004370"/>
    </source>
</evidence>
<name>A0A1E8F9T8_9ALTE</name>
<dbReference type="SUPFAM" id="SSF58104">
    <property type="entry name" value="Methyl-accepting chemotaxis protein (MCP) signaling domain"/>
    <property type="match status" value="1"/>
</dbReference>